<dbReference type="PROSITE" id="PS00284">
    <property type="entry name" value="SERPIN"/>
    <property type="match status" value="1"/>
</dbReference>
<dbReference type="SUPFAM" id="SSF56574">
    <property type="entry name" value="Serpins"/>
    <property type="match status" value="1"/>
</dbReference>
<keyword evidence="2" id="KW-0646">Protease inhibitor</keyword>
<accession>A0AAD7YAH5</accession>
<evidence type="ECO:0000256" key="3">
    <source>
        <dbReference type="ARBA" id="ARBA00022900"/>
    </source>
</evidence>
<dbReference type="GO" id="GO:0005615">
    <property type="term" value="C:extracellular space"/>
    <property type="evidence" value="ECO:0007669"/>
    <property type="project" value="InterPro"/>
</dbReference>
<evidence type="ECO:0000256" key="4">
    <source>
        <dbReference type="RuleBase" id="RU000411"/>
    </source>
</evidence>
<dbReference type="InterPro" id="IPR000215">
    <property type="entry name" value="Serpin_fam"/>
</dbReference>
<evidence type="ECO:0000313" key="6">
    <source>
        <dbReference type="EMBL" id="KAJ8708250.1"/>
    </source>
</evidence>
<organism evidence="6 7">
    <name type="scientific">Mythimna separata</name>
    <name type="common">Oriental armyworm</name>
    <name type="synonym">Pseudaletia separata</name>
    <dbReference type="NCBI Taxonomy" id="271217"/>
    <lineage>
        <taxon>Eukaryota</taxon>
        <taxon>Metazoa</taxon>
        <taxon>Ecdysozoa</taxon>
        <taxon>Arthropoda</taxon>
        <taxon>Hexapoda</taxon>
        <taxon>Insecta</taxon>
        <taxon>Pterygota</taxon>
        <taxon>Neoptera</taxon>
        <taxon>Endopterygota</taxon>
        <taxon>Lepidoptera</taxon>
        <taxon>Glossata</taxon>
        <taxon>Ditrysia</taxon>
        <taxon>Noctuoidea</taxon>
        <taxon>Noctuidae</taxon>
        <taxon>Noctuinae</taxon>
        <taxon>Hadenini</taxon>
        <taxon>Mythimna</taxon>
    </lineage>
</organism>
<dbReference type="InterPro" id="IPR036186">
    <property type="entry name" value="Serpin_sf"/>
</dbReference>
<dbReference type="PANTHER" id="PTHR11461:SF211">
    <property type="entry name" value="GH10112P-RELATED"/>
    <property type="match status" value="1"/>
</dbReference>
<protein>
    <recommendedName>
        <fullName evidence="5">Serpin domain-containing protein</fullName>
    </recommendedName>
</protein>
<name>A0AAD7YAH5_MYTSE</name>
<dbReference type="EMBL" id="JARGEI010000026">
    <property type="protein sequence ID" value="KAJ8708250.1"/>
    <property type="molecule type" value="Genomic_DNA"/>
</dbReference>
<keyword evidence="3" id="KW-0722">Serine protease inhibitor</keyword>
<evidence type="ECO:0000256" key="2">
    <source>
        <dbReference type="ARBA" id="ARBA00022690"/>
    </source>
</evidence>
<dbReference type="InterPro" id="IPR042185">
    <property type="entry name" value="Serpin_sf_2"/>
</dbReference>
<feature type="domain" description="Serpin" evidence="5">
    <location>
        <begin position="1"/>
        <end position="366"/>
    </location>
</feature>
<dbReference type="AlphaFoldDB" id="A0AAD7YAH5"/>
<dbReference type="PANTHER" id="PTHR11461">
    <property type="entry name" value="SERINE PROTEASE INHIBITOR, SERPIN"/>
    <property type="match status" value="1"/>
</dbReference>
<dbReference type="Proteomes" id="UP001231518">
    <property type="component" value="Chromosome 25"/>
</dbReference>
<dbReference type="SMART" id="SM00093">
    <property type="entry name" value="SERPIN"/>
    <property type="match status" value="1"/>
</dbReference>
<dbReference type="Gene3D" id="2.30.39.10">
    <property type="entry name" value="Alpha-1-antitrypsin, domain 1"/>
    <property type="match status" value="1"/>
</dbReference>
<sequence length="372" mass="42383">MELVKRINKETESHFVTSALTPWTLLLVMSLGGSNTTRQEIQEVLHLPHKSCFVYLYLELVTLVTMKPTNPVLSMFERGSTIFFNASESPNQHFFDVLSKAGIYSSRIMYFMDQNETAQSINEHVKSFTDGSIQHVLKADDLDGLSILTIDAVTFRGAWKVPFPYEDTATGVFYNDKGEPIGHISLMYLCASYKVLSIPQIRAKVLELPYFGDHSNGHSMLIFLPDYNVSVTTTLELMMKINVRIIFKLYELSKPRNITVQIPRFNISSRIGNWKELLISMGIKGLFEEEEGDFPGVTNYQLFLTNLIQKAELQVNEEGMEVGRPTATLMQSRFMYDEFVANKPFLFMIADRIQHVPIIMGAYTKPSFFSGE</sequence>
<dbReference type="InterPro" id="IPR042178">
    <property type="entry name" value="Serpin_sf_1"/>
</dbReference>
<dbReference type="InterPro" id="IPR023795">
    <property type="entry name" value="Serpin_CS"/>
</dbReference>
<dbReference type="InterPro" id="IPR023796">
    <property type="entry name" value="Serpin_dom"/>
</dbReference>
<gene>
    <name evidence="6" type="ORF">PYW07_010375</name>
</gene>
<evidence type="ECO:0000313" key="7">
    <source>
        <dbReference type="Proteomes" id="UP001231518"/>
    </source>
</evidence>
<evidence type="ECO:0000259" key="5">
    <source>
        <dbReference type="SMART" id="SM00093"/>
    </source>
</evidence>
<dbReference type="Gene3D" id="3.30.497.10">
    <property type="entry name" value="Antithrombin, subunit I, domain 2"/>
    <property type="match status" value="1"/>
</dbReference>
<dbReference type="GO" id="GO:0004867">
    <property type="term" value="F:serine-type endopeptidase inhibitor activity"/>
    <property type="evidence" value="ECO:0007669"/>
    <property type="project" value="UniProtKB-KW"/>
</dbReference>
<reference evidence="6" key="1">
    <citation type="submission" date="2023-03" db="EMBL/GenBank/DDBJ databases">
        <title>Chromosome-level genomes of two armyworms, Mythimna separata and Mythimna loreyi, provide insights into the biosynthesis and reception of sex pheromones.</title>
        <authorList>
            <person name="Zhao H."/>
        </authorList>
    </citation>
    <scope>NUCLEOTIDE SEQUENCE</scope>
    <source>
        <strain evidence="6">BeijingLab</strain>
        <tissue evidence="6">Pupa</tissue>
    </source>
</reference>
<evidence type="ECO:0000256" key="1">
    <source>
        <dbReference type="ARBA" id="ARBA00009500"/>
    </source>
</evidence>
<dbReference type="Pfam" id="PF00079">
    <property type="entry name" value="Serpin"/>
    <property type="match status" value="1"/>
</dbReference>
<comment type="similarity">
    <text evidence="1 4">Belongs to the serpin family.</text>
</comment>
<proteinExistence type="inferred from homology"/>
<comment type="caution">
    <text evidence="6">The sequence shown here is derived from an EMBL/GenBank/DDBJ whole genome shotgun (WGS) entry which is preliminary data.</text>
</comment>
<keyword evidence="7" id="KW-1185">Reference proteome</keyword>